<organism evidence="1 2">
    <name type="scientific">Acinetobacter pollinis</name>
    <dbReference type="NCBI Taxonomy" id="2605270"/>
    <lineage>
        <taxon>Bacteria</taxon>
        <taxon>Pseudomonadati</taxon>
        <taxon>Pseudomonadota</taxon>
        <taxon>Gammaproteobacteria</taxon>
        <taxon>Moraxellales</taxon>
        <taxon>Moraxellaceae</taxon>
        <taxon>Acinetobacter</taxon>
    </lineage>
</organism>
<keyword evidence="2" id="KW-1185">Reference proteome</keyword>
<reference evidence="1 2" key="1">
    <citation type="submission" date="2019-08" db="EMBL/GenBank/DDBJ databases">
        <title>Five species of Acinetobacter isolated from floral nectar and animal pollinators.</title>
        <authorList>
            <person name="Hendry T.A."/>
        </authorList>
    </citation>
    <scope>NUCLEOTIDE SEQUENCE [LARGE SCALE GENOMIC DNA]</scope>
    <source>
        <strain evidence="1 2">MD18.27</strain>
    </source>
</reference>
<accession>A0ABU6DVE9</accession>
<protein>
    <recommendedName>
        <fullName evidence="3">Mannuronan 5-epimerase</fullName>
    </recommendedName>
</protein>
<dbReference type="Proteomes" id="UP001339883">
    <property type="component" value="Unassembled WGS sequence"/>
</dbReference>
<evidence type="ECO:0000313" key="1">
    <source>
        <dbReference type="EMBL" id="MEB5477368.1"/>
    </source>
</evidence>
<gene>
    <name evidence="1" type="ORF">I2F25_09985</name>
</gene>
<sequence>MITNENTIAETNNTLNESQFNETYAVDLKLKGAKGDGISDDSKYVSDELNKGYRIFNGGIYAVFDRTIIHSLKFTSGNAYLMYEGNKYPFGNIVNQHIELNVPSVFYNIQHCFEWLDGKRIIGDSSVTIKIADGVYQQSWVNTVNHVDGNNIYIRGNEADRSKCIIEVDNLNNRDCFLISNKCSLGWLNGITIKGMKGWLSEGTWATQCYGSGIRAIDGSSIVCGTEIEIDKMYYGMRSMHGATISAIGKSADNIKGGGVRVTNAGDVGFHAHAATIYCNCAEASNVGHKTEGLGFGFCAEAGGYIVCEYACATNNIKAGFYALSQGTVWAHGVNSSNNLYGVLAWGGTVECNSLGKYQTILNNNLIAGIRATYGGLVGANSAKVISNTMGILADENGIIDVTAMQSNDNAQHGFSAISGGYITGNSAVSERNNINGFNAEDGGIIKSIDSSANDNGSYGYFAKNHSKIFCKGFGGMRNTLFCSPLQNSITELAGNNSSFIIDV</sequence>
<evidence type="ECO:0008006" key="3">
    <source>
        <dbReference type="Google" id="ProtNLM"/>
    </source>
</evidence>
<proteinExistence type="predicted"/>
<dbReference type="EMBL" id="VTDN01000007">
    <property type="protein sequence ID" value="MEB5477368.1"/>
    <property type="molecule type" value="Genomic_DNA"/>
</dbReference>
<name>A0ABU6DVE9_9GAMM</name>
<comment type="caution">
    <text evidence="1">The sequence shown here is derived from an EMBL/GenBank/DDBJ whole genome shotgun (WGS) entry which is preliminary data.</text>
</comment>
<evidence type="ECO:0000313" key="2">
    <source>
        <dbReference type="Proteomes" id="UP001339883"/>
    </source>
</evidence>
<dbReference type="RefSeq" id="WP_325775743.1">
    <property type="nucleotide sequence ID" value="NZ_VTDN01000007.1"/>
</dbReference>